<organism evidence="2">
    <name type="scientific">marine metagenome</name>
    <dbReference type="NCBI Taxonomy" id="408172"/>
    <lineage>
        <taxon>unclassified sequences</taxon>
        <taxon>metagenomes</taxon>
        <taxon>ecological metagenomes</taxon>
    </lineage>
</organism>
<accession>A0A382M739</accession>
<dbReference type="PANTHER" id="PTHR42899:SF1">
    <property type="entry name" value="SPERMATOGENESIS-ASSOCIATED PROTEIN 20"/>
    <property type="match status" value="1"/>
</dbReference>
<dbReference type="AlphaFoldDB" id="A0A382M739"/>
<sequence>MPNRLINETSPYLLQHANNPVDWYSWGQEALARAASEDKPILLSIGYSACHWCHVMEKESFEDADIANLMNHNFINIKVDREERPDLDAIYMEAVQTLTGSGGWPMTVFLTPDCKPFYAGTYFPPSDRQGIPGFTRILESVSTAYKTNGSEIQRVTEQLKDRMGQSGLAPQSSDLLTDHTLSQAYVNLASNFDYQNGGFGSAPKFPQPMTPEFLLRH</sequence>
<dbReference type="SUPFAM" id="SSF52833">
    <property type="entry name" value="Thioredoxin-like"/>
    <property type="match status" value="1"/>
</dbReference>
<dbReference type="PANTHER" id="PTHR42899">
    <property type="entry name" value="SPERMATOGENESIS-ASSOCIATED PROTEIN 20"/>
    <property type="match status" value="1"/>
</dbReference>
<name>A0A382M739_9ZZZZ</name>
<gene>
    <name evidence="2" type="ORF">METZ01_LOCUS297520</name>
</gene>
<dbReference type="InterPro" id="IPR004879">
    <property type="entry name" value="Ssp411-like_TRX"/>
</dbReference>
<dbReference type="Gene3D" id="3.40.30.10">
    <property type="entry name" value="Glutaredoxin"/>
    <property type="match status" value="1"/>
</dbReference>
<dbReference type="InterPro" id="IPR024705">
    <property type="entry name" value="Ssp411"/>
</dbReference>
<evidence type="ECO:0000259" key="1">
    <source>
        <dbReference type="Pfam" id="PF03190"/>
    </source>
</evidence>
<dbReference type="EMBL" id="UINC01091699">
    <property type="protein sequence ID" value="SVC44666.1"/>
    <property type="molecule type" value="Genomic_DNA"/>
</dbReference>
<protein>
    <recommendedName>
        <fullName evidence="1">Spermatogenesis-associated protein 20-like TRX domain-containing protein</fullName>
    </recommendedName>
</protein>
<proteinExistence type="predicted"/>
<dbReference type="Pfam" id="PF03190">
    <property type="entry name" value="Thioredox_DsbH"/>
    <property type="match status" value="1"/>
</dbReference>
<dbReference type="CDD" id="cd02955">
    <property type="entry name" value="SSP411"/>
    <property type="match status" value="1"/>
</dbReference>
<dbReference type="InterPro" id="IPR036249">
    <property type="entry name" value="Thioredoxin-like_sf"/>
</dbReference>
<evidence type="ECO:0000313" key="2">
    <source>
        <dbReference type="EMBL" id="SVC44666.1"/>
    </source>
</evidence>
<feature type="non-terminal residue" evidence="2">
    <location>
        <position position="217"/>
    </location>
</feature>
<feature type="domain" description="Spermatogenesis-associated protein 20-like TRX" evidence="1">
    <location>
        <begin position="2"/>
        <end position="162"/>
    </location>
</feature>
<reference evidence="2" key="1">
    <citation type="submission" date="2018-05" db="EMBL/GenBank/DDBJ databases">
        <authorList>
            <person name="Lanie J.A."/>
            <person name="Ng W.-L."/>
            <person name="Kazmierczak K.M."/>
            <person name="Andrzejewski T.M."/>
            <person name="Davidsen T.M."/>
            <person name="Wayne K.J."/>
            <person name="Tettelin H."/>
            <person name="Glass J.I."/>
            <person name="Rusch D."/>
            <person name="Podicherti R."/>
            <person name="Tsui H.-C.T."/>
            <person name="Winkler M.E."/>
        </authorList>
    </citation>
    <scope>NUCLEOTIDE SEQUENCE</scope>
</reference>